<evidence type="ECO:0000313" key="4">
    <source>
        <dbReference type="Proteomes" id="UP000215199"/>
    </source>
</evidence>
<dbReference type="Gene3D" id="1.10.8.1060">
    <property type="entry name" value="Corynebacterium glutamicum thioredoxin-dependent arsenate reductase, N-terminal domain"/>
    <property type="match status" value="1"/>
</dbReference>
<dbReference type="PANTHER" id="PTHR43428">
    <property type="entry name" value="ARSENATE REDUCTASE"/>
    <property type="match status" value="1"/>
</dbReference>
<keyword evidence="1" id="KW-0059">Arsenical resistance</keyword>
<dbReference type="InterPro" id="IPR036196">
    <property type="entry name" value="Ptyr_pPase_sf"/>
</dbReference>
<accession>A0A229SK41</accession>
<dbReference type="OrthoDB" id="9799372at2"/>
<dbReference type="Gene3D" id="3.40.50.2300">
    <property type="match status" value="1"/>
</dbReference>
<dbReference type="NCBIfam" id="NF046112">
    <property type="entry name" value="MSMEG_6209_Nter"/>
    <property type="match status" value="1"/>
</dbReference>
<gene>
    <name evidence="3" type="ORF">CF165_48340</name>
</gene>
<dbReference type="InterPro" id="IPR023485">
    <property type="entry name" value="Ptyr_pPase"/>
</dbReference>
<proteinExistence type="predicted"/>
<dbReference type="Pfam" id="PF21234">
    <property type="entry name" value="Phosphatase-like_N"/>
    <property type="match status" value="1"/>
</dbReference>
<dbReference type="PANTHER" id="PTHR43428:SF1">
    <property type="entry name" value="ARSENATE REDUCTASE"/>
    <property type="match status" value="1"/>
</dbReference>
<dbReference type="CDD" id="cd16345">
    <property type="entry name" value="LMWP_ArsC"/>
    <property type="match status" value="1"/>
</dbReference>
<reference evidence="4" key="1">
    <citation type="submission" date="2017-07" db="EMBL/GenBank/DDBJ databases">
        <title>Comparative genome mining reveals phylogenetic distribution patterns of secondary metabolites in Amycolatopsis.</title>
        <authorList>
            <person name="Adamek M."/>
            <person name="Alanjary M."/>
            <person name="Sales-Ortells H."/>
            <person name="Goodfellow M."/>
            <person name="Bull A.T."/>
            <person name="Kalinowski J."/>
            <person name="Ziemert N."/>
        </authorList>
    </citation>
    <scope>NUCLEOTIDE SEQUENCE [LARGE SCALE GENOMIC DNA]</scope>
    <source>
        <strain evidence="4">H5</strain>
    </source>
</reference>
<sequence length="215" mass="23762">MTHATDGLPAREVGLQLDRIADELADRFHGVFGRENAELFVRETYDLLAEHATVTVHLPALTARFARERLVDLGRAEGLTQVTVPQVLFLCVHNVGRSQMAAALLDHHAFGRVTVRSAGSQPTGEIPEIITAALRELHVPLEAAYPKPLTDEVLRASDVVVTMGCGDACAIYPGKRYLDWDIPDPDGEPLHMVRRIRDEIDRHVRGLLDELGNQP</sequence>
<dbReference type="EMBL" id="NMUL01000087">
    <property type="protein sequence ID" value="OXM59305.1"/>
    <property type="molecule type" value="Genomic_DNA"/>
</dbReference>
<evidence type="ECO:0000313" key="3">
    <source>
        <dbReference type="EMBL" id="OXM59305.1"/>
    </source>
</evidence>
<dbReference type="AlphaFoldDB" id="A0A229SK41"/>
<dbReference type="Proteomes" id="UP000215199">
    <property type="component" value="Unassembled WGS sequence"/>
</dbReference>
<dbReference type="Pfam" id="PF01451">
    <property type="entry name" value="LMWPc"/>
    <property type="match status" value="1"/>
</dbReference>
<feature type="domain" description="Phosphotyrosine protein phosphatase I" evidence="2">
    <location>
        <begin position="85"/>
        <end position="210"/>
    </location>
</feature>
<protein>
    <submittedName>
        <fullName evidence="3">Phosphatase</fullName>
    </submittedName>
</protein>
<keyword evidence="4" id="KW-1185">Reference proteome</keyword>
<organism evidence="3 4">
    <name type="scientific">Amycolatopsis vastitatis</name>
    <dbReference type="NCBI Taxonomy" id="1905142"/>
    <lineage>
        <taxon>Bacteria</taxon>
        <taxon>Bacillati</taxon>
        <taxon>Actinomycetota</taxon>
        <taxon>Actinomycetes</taxon>
        <taxon>Pseudonocardiales</taxon>
        <taxon>Pseudonocardiaceae</taxon>
        <taxon>Amycolatopsis</taxon>
    </lineage>
</organism>
<dbReference type="RefSeq" id="WP_093954336.1">
    <property type="nucleotide sequence ID" value="NZ_NMUL01000087.1"/>
</dbReference>
<dbReference type="SUPFAM" id="SSF52788">
    <property type="entry name" value="Phosphotyrosine protein phosphatases I"/>
    <property type="match status" value="1"/>
</dbReference>
<evidence type="ECO:0000256" key="1">
    <source>
        <dbReference type="ARBA" id="ARBA00022849"/>
    </source>
</evidence>
<dbReference type="GO" id="GO:0046685">
    <property type="term" value="P:response to arsenic-containing substance"/>
    <property type="evidence" value="ECO:0007669"/>
    <property type="project" value="UniProtKB-KW"/>
</dbReference>
<evidence type="ECO:0000259" key="2">
    <source>
        <dbReference type="SMART" id="SM00226"/>
    </source>
</evidence>
<comment type="caution">
    <text evidence="3">The sequence shown here is derived from an EMBL/GenBank/DDBJ whole genome shotgun (WGS) entry which is preliminary data.</text>
</comment>
<name>A0A229SK41_9PSEU</name>
<dbReference type="InterPro" id="IPR048716">
    <property type="entry name" value="Phosphatase-like_N"/>
</dbReference>
<dbReference type="SMART" id="SM00226">
    <property type="entry name" value="LMWPc"/>
    <property type="match status" value="1"/>
</dbReference>